<keyword evidence="1" id="KW-0813">Transport</keyword>
<dbReference type="KEGG" id="aprs:BI364_11560"/>
<dbReference type="SMART" id="SM00382">
    <property type="entry name" value="AAA"/>
    <property type="match status" value="1"/>
</dbReference>
<dbReference type="EMBL" id="CP017415">
    <property type="protein sequence ID" value="AOU99705.1"/>
    <property type="molecule type" value="Genomic_DNA"/>
</dbReference>
<feature type="domain" description="ABC transporter" evidence="4">
    <location>
        <begin position="1"/>
        <end position="223"/>
    </location>
</feature>
<keyword evidence="2" id="KW-0547">Nucleotide-binding</keyword>
<dbReference type="InterPro" id="IPR017871">
    <property type="entry name" value="ABC_transporter-like_CS"/>
</dbReference>
<dbReference type="Proteomes" id="UP000095401">
    <property type="component" value="Chromosome"/>
</dbReference>
<dbReference type="InterPro" id="IPR003593">
    <property type="entry name" value="AAA+_ATPase"/>
</dbReference>
<sequence>MAAFGLEKRYGKVHAVRGIDLSVTSGRCLGLLGPNGAGKTSTLEMLEGLSPPSAGEIRYRGEALGPRFRDEAGIMFQHTALPEHITVRETLRLFSRLYPRTRSQDELIARCSLEEFLDRDSRRLSGGQRQRLLLAIALINDPSVLFLDEPTTGLDPQARRNFWHLIEDIKAEGKTILLSTHYMEEAYTLCDEVAIMDHGQVIALGTPDALLARHFSGVVLQLPAEALPAPESLSLEIRRHHDRIEIETSDVNATLAKLLAANIPLNELRIRGRTLEDLFLELTGEALRG</sequence>
<accession>A0A1D8ITJ7</accession>
<evidence type="ECO:0000313" key="5">
    <source>
        <dbReference type="EMBL" id="AOU99705.1"/>
    </source>
</evidence>
<dbReference type="GO" id="GO:0005524">
    <property type="term" value="F:ATP binding"/>
    <property type="evidence" value="ECO:0007669"/>
    <property type="project" value="UniProtKB-KW"/>
</dbReference>
<dbReference type="AlphaFoldDB" id="A0A1D8ITJ7"/>
<dbReference type="PROSITE" id="PS00211">
    <property type="entry name" value="ABC_TRANSPORTER_1"/>
    <property type="match status" value="1"/>
</dbReference>
<proteinExistence type="predicted"/>
<evidence type="ECO:0000256" key="2">
    <source>
        <dbReference type="ARBA" id="ARBA00022741"/>
    </source>
</evidence>
<dbReference type="SUPFAM" id="SSF52540">
    <property type="entry name" value="P-loop containing nucleoside triphosphate hydrolases"/>
    <property type="match status" value="1"/>
</dbReference>
<evidence type="ECO:0000259" key="4">
    <source>
        <dbReference type="PROSITE" id="PS50893"/>
    </source>
</evidence>
<dbReference type="GO" id="GO:0016887">
    <property type="term" value="F:ATP hydrolysis activity"/>
    <property type="evidence" value="ECO:0007669"/>
    <property type="project" value="InterPro"/>
</dbReference>
<dbReference type="PROSITE" id="PS50893">
    <property type="entry name" value="ABC_TRANSPORTER_2"/>
    <property type="match status" value="1"/>
</dbReference>
<gene>
    <name evidence="5" type="ORF">BI364_11560</name>
</gene>
<name>A0A1D8ITJ7_9GAMM</name>
<dbReference type="CDD" id="cd03230">
    <property type="entry name" value="ABC_DR_subfamily_A"/>
    <property type="match status" value="1"/>
</dbReference>
<dbReference type="InterPro" id="IPR050763">
    <property type="entry name" value="ABC_transporter_ATP-binding"/>
</dbReference>
<reference evidence="6" key="1">
    <citation type="submission" date="2016-09" db="EMBL/GenBank/DDBJ databases">
        <title>Acidihalobacter prosperus F5.</title>
        <authorList>
            <person name="Khaleque H.N."/>
            <person name="Ramsay J.P."/>
            <person name="Kaksonen A.H."/>
            <person name="Boxall N.J."/>
            <person name="Watkin E.L.J."/>
        </authorList>
    </citation>
    <scope>NUCLEOTIDE SEQUENCE [LARGE SCALE GENOMIC DNA]</scope>
    <source>
        <strain evidence="6">F5</strain>
    </source>
</reference>
<dbReference type="Pfam" id="PF00005">
    <property type="entry name" value="ABC_tran"/>
    <property type="match status" value="1"/>
</dbReference>
<dbReference type="PANTHER" id="PTHR42711">
    <property type="entry name" value="ABC TRANSPORTER ATP-BINDING PROTEIN"/>
    <property type="match status" value="1"/>
</dbReference>
<evidence type="ECO:0000313" key="6">
    <source>
        <dbReference type="Proteomes" id="UP000095401"/>
    </source>
</evidence>
<dbReference type="InterPro" id="IPR003439">
    <property type="entry name" value="ABC_transporter-like_ATP-bd"/>
</dbReference>
<keyword evidence="3 5" id="KW-0067">ATP-binding</keyword>
<evidence type="ECO:0000256" key="3">
    <source>
        <dbReference type="ARBA" id="ARBA00022840"/>
    </source>
</evidence>
<organism evidence="5 6">
    <name type="scientific">Acidihalobacter yilgarnensis</name>
    <dbReference type="NCBI Taxonomy" id="2819280"/>
    <lineage>
        <taxon>Bacteria</taxon>
        <taxon>Pseudomonadati</taxon>
        <taxon>Pseudomonadota</taxon>
        <taxon>Gammaproteobacteria</taxon>
        <taxon>Chromatiales</taxon>
        <taxon>Ectothiorhodospiraceae</taxon>
        <taxon>Acidihalobacter</taxon>
    </lineage>
</organism>
<dbReference type="Gene3D" id="3.40.50.300">
    <property type="entry name" value="P-loop containing nucleotide triphosphate hydrolases"/>
    <property type="match status" value="1"/>
</dbReference>
<dbReference type="PANTHER" id="PTHR42711:SF17">
    <property type="entry name" value="ABC TRANSPORTER ATP-BINDING PROTEIN"/>
    <property type="match status" value="1"/>
</dbReference>
<protein>
    <submittedName>
        <fullName evidence="5">ABC transporter ATP-binding protein</fullName>
    </submittedName>
</protein>
<dbReference type="InterPro" id="IPR027417">
    <property type="entry name" value="P-loop_NTPase"/>
</dbReference>
<evidence type="ECO:0000256" key="1">
    <source>
        <dbReference type="ARBA" id="ARBA00022448"/>
    </source>
</evidence>
<keyword evidence="6" id="KW-1185">Reference proteome</keyword>